<name>A0A1N7B862_9FIRM</name>
<dbReference type="Proteomes" id="UP000185669">
    <property type="component" value="Unassembled WGS sequence"/>
</dbReference>
<keyword evidence="2" id="KW-1185">Reference proteome</keyword>
<dbReference type="AlphaFoldDB" id="A0A1N7B862"/>
<evidence type="ECO:0000313" key="2">
    <source>
        <dbReference type="Proteomes" id="UP000185669"/>
    </source>
</evidence>
<reference evidence="2" key="1">
    <citation type="submission" date="2017-01" db="EMBL/GenBank/DDBJ databases">
        <authorList>
            <person name="Varghese N."/>
            <person name="Submissions S."/>
        </authorList>
    </citation>
    <scope>NUCLEOTIDE SEQUENCE [LARGE SCALE GENOMIC DNA]</scope>
    <source>
        <strain evidence="2">ATCC 700103</strain>
    </source>
</reference>
<dbReference type="OrthoDB" id="2112400at2"/>
<evidence type="ECO:0000313" key="1">
    <source>
        <dbReference type="EMBL" id="SIR47478.1"/>
    </source>
</evidence>
<dbReference type="STRING" id="56779.SAMN05421834_1292"/>
<protein>
    <submittedName>
        <fullName evidence="1">Uncharacterized protein</fullName>
    </submittedName>
</protein>
<gene>
    <name evidence="1" type="ORF">SAMN05421834_1292</name>
</gene>
<dbReference type="EMBL" id="FTNC01000029">
    <property type="protein sequence ID" value="SIR47478.1"/>
    <property type="molecule type" value="Genomic_DNA"/>
</dbReference>
<proteinExistence type="predicted"/>
<dbReference type="RefSeq" id="WP_076545967.1">
    <property type="nucleotide sequence ID" value="NZ_FTNC01000029.1"/>
</dbReference>
<accession>A0A1N7B862</accession>
<organism evidence="1 2">
    <name type="scientific">Halanaerobium kushneri</name>
    <dbReference type="NCBI Taxonomy" id="56779"/>
    <lineage>
        <taxon>Bacteria</taxon>
        <taxon>Bacillati</taxon>
        <taxon>Bacillota</taxon>
        <taxon>Clostridia</taxon>
        <taxon>Halanaerobiales</taxon>
        <taxon>Halanaerobiaceae</taxon>
        <taxon>Halanaerobium</taxon>
    </lineage>
</organism>
<sequence>MTYTTGLTVFNTAPGEKEEMYFNVCDSKCEVKRNTLGYKDFGSTMAKKKTRFDQFLCPHAEEEWHQKLEKLVKQKRENHSTKIDQMLQEEIEEIKAEHLG</sequence>